<keyword evidence="3" id="KW-1133">Transmembrane helix</keyword>
<evidence type="ECO:0000256" key="2">
    <source>
        <dbReference type="ARBA" id="ARBA00022737"/>
    </source>
</evidence>
<dbReference type="EMBL" id="JAARWN010000001">
    <property type="protein sequence ID" value="MBC1935307.1"/>
    <property type="molecule type" value="Genomic_DNA"/>
</dbReference>
<feature type="domain" description="MucBP" evidence="5">
    <location>
        <begin position="457"/>
        <end position="517"/>
    </location>
</feature>
<feature type="transmembrane region" description="Helical" evidence="3">
    <location>
        <begin position="1509"/>
        <end position="1525"/>
    </location>
</feature>
<dbReference type="Proteomes" id="UP000535908">
    <property type="component" value="Unassembled WGS sequence"/>
</dbReference>
<dbReference type="InterPro" id="IPR001611">
    <property type="entry name" value="Leu-rich_rpt"/>
</dbReference>
<dbReference type="InterPro" id="IPR009459">
    <property type="entry name" value="MucBP_dom"/>
</dbReference>
<keyword evidence="3" id="KW-0472">Membrane</keyword>
<evidence type="ECO:0000313" key="6">
    <source>
        <dbReference type="EMBL" id="MBC1935307.1"/>
    </source>
</evidence>
<keyword evidence="1" id="KW-0433">Leucine-rich repeat</keyword>
<dbReference type="PANTHER" id="PTHR46652:SF3">
    <property type="entry name" value="LEUCINE-RICH REPEAT-CONTAINING PROTEIN 9"/>
    <property type="match status" value="1"/>
</dbReference>
<dbReference type="Pfam" id="PF13306">
    <property type="entry name" value="LRR_5"/>
    <property type="match status" value="2"/>
</dbReference>
<name>A0A7X0Y1J6_9LIST</name>
<feature type="chain" id="PRO_5030913040" evidence="4">
    <location>
        <begin position="25"/>
        <end position="1537"/>
    </location>
</feature>
<feature type="domain" description="MucBP" evidence="5">
    <location>
        <begin position="1236"/>
        <end position="1296"/>
    </location>
</feature>
<keyword evidence="4" id="KW-0732">Signal</keyword>
<protein>
    <submittedName>
        <fullName evidence="6">Leucine-rich repeat protein</fullName>
    </submittedName>
</protein>
<sequence>MKKIGVWCCIVALLISVKTPFVYAEMPQRMSTNIEKNSEAKQNQIKLDHFTYSYDPIQKTATIIGIEGFFADRILEEIQIAGETYTVTAIGDDVFHMNILSGIDIPKTIQKIGDRAFMFNDITELLVTENVKQIGEDAFAFNKIEHLRVVGATDIGRGAFAANEISTLQLPDSIRKIADGTFASNRLVEVKLPKNLFSIGESGFAGNRLKKLDLPEGVETIGEMAFWENKLQEIQFPLGLRQVGPNAFKKNPDLHRYVLKGSPTVSQLKEVLDAKHGWPAAGVEEGAVLTVENRKSSYTNKQMYYYLNEGQALDLEVKDMVYKFSSGKGWLPAVSWEKDGKILVGETEPTLRITMNKNQSEGVYQAIVDGQRIGEITVASGDSPEVQPVIVKHVDKSGNEIAAQEKLIGSYNNSYEAKPKVIAGYKVAEIPTNSKGHFSDKVQTVVIIYEAAEAKSITIHYVDEFGDNIISPKEVHGEYGETYDIQVQKIEGYQIWKAPVSMTRTFSEEKQIVTLQYATHVVPPNSTYRSLFKDVCFGAAVMAAAGDALLDGEVTQEKLDQIVKISAISDNWYTSLEGAQYLHHLKELFITSETSYLDNGDIQNLDGLSRSADLVRLYLPDQDIVDISGLENLSKLAYLNLNYNKIQDASPIANLSQLEYVNLGAGNKIQSLEPFLQLTNLKELYLSANVSDFRPLQHLPLIQDPNARWTLLGDITLPDAYVGEPVFMQAFDPFGNAPTFGIVELEGDLGGGKYTSPYMDWKEVGNRGTVTFTQRPAGATNSSRYMNVVFRQRVLPAKATVQPVTVRYVDDQGEVLAPEERLTGVLGEAYTAQAKTIDGYKLTKEPANRVGTFSTEAQTVTFVYTKEAATLIPANSTYRSLFPDTKLAMTVAAETGDFDWDAWLLNLDDTSLDRPVTQEKLNQVTKITENWGMTVNPMQKIEGVQYLHNLKRLSIGDGVWSGFVENLDRLAGLDKLEELSILRSRVQDISGIKNLTNLTYLDLSDNNITDASPIAGLTKLEYINLYTGNNIQSLAPFRQLTNLKKLYLNASVSDFRPLQHLPLIQDASNTWELRSEVQLSDAYVGEPVFMQAFDPIGDASTYGSVKLDGQLRGGKYTTPYMLWEESGEKGQVTFQGPKDGASTGNFMTVVFKQRVLPAKATVQPVTVRYVDEKGDVLAPEDRLTGVLGEAYTAQAKTIDGYQLTKEPSNRVGTFSTEAQTVTFVYTKEAIPVSQAVTVRHLDTNGKMVAPEEVLTGALGDTYEAKAKAIAGYRLVATPANQTGTFGTEAQTVTFIYAQETAPSLAQPVTVQYVDDQGQALTQEETLTGAFGAPYQAEAKTIPGYQLTSLPSNHTGTFQAVAQTVRFVYTKQALPVAQPVTVQHVDAQGKAVAEEDILHGNAGEAYHAKAKVIPGYHVSQHPANATGIFGPSAQTVRFVYALDEPIEAIEPVEEGHTTPPKPSLPSPVIEDIRTPSVPLPTQVSSEASPSVVPVVPGPTLPSLGDRTTHSIGWGLTLLLVGTWLLLRPRYQSSKRKRS</sequence>
<evidence type="ECO:0000256" key="1">
    <source>
        <dbReference type="ARBA" id="ARBA00022614"/>
    </source>
</evidence>
<reference evidence="6 7" key="1">
    <citation type="submission" date="2020-03" db="EMBL/GenBank/DDBJ databases">
        <title>Soil Listeria distribution.</title>
        <authorList>
            <person name="Liao J."/>
            <person name="Wiedmann M."/>
        </authorList>
    </citation>
    <scope>NUCLEOTIDE SEQUENCE [LARGE SCALE GENOMIC DNA]</scope>
    <source>
        <strain evidence="6 7">FSL L7-0741</strain>
    </source>
</reference>
<accession>A0A7X0Y1J6</accession>
<feature type="domain" description="MucBP" evidence="5">
    <location>
        <begin position="1164"/>
        <end position="1226"/>
    </location>
</feature>
<dbReference type="InterPro" id="IPR050836">
    <property type="entry name" value="SDS22/Internalin_LRR"/>
</dbReference>
<dbReference type="InterPro" id="IPR032675">
    <property type="entry name" value="LRR_dom_sf"/>
</dbReference>
<organism evidence="6 7">
    <name type="scientific">Listeria grandensis</name>
    <dbReference type="NCBI Taxonomy" id="1494963"/>
    <lineage>
        <taxon>Bacteria</taxon>
        <taxon>Bacillati</taxon>
        <taxon>Bacillota</taxon>
        <taxon>Bacilli</taxon>
        <taxon>Bacillales</taxon>
        <taxon>Listeriaceae</taxon>
        <taxon>Listeria</taxon>
    </lineage>
</organism>
<dbReference type="PROSITE" id="PS51450">
    <property type="entry name" value="LRR"/>
    <property type="match status" value="2"/>
</dbReference>
<feature type="domain" description="MucBP" evidence="5">
    <location>
        <begin position="803"/>
        <end position="865"/>
    </location>
</feature>
<feature type="domain" description="MucBP" evidence="5">
    <location>
        <begin position="1307"/>
        <end position="1369"/>
    </location>
</feature>
<evidence type="ECO:0000256" key="3">
    <source>
        <dbReference type="SAM" id="Phobius"/>
    </source>
</evidence>
<dbReference type="Gene3D" id="3.80.10.10">
    <property type="entry name" value="Ribonuclease Inhibitor"/>
    <property type="match status" value="4"/>
</dbReference>
<keyword evidence="3" id="KW-0812">Transmembrane</keyword>
<dbReference type="PANTHER" id="PTHR46652">
    <property type="entry name" value="LEUCINE-RICH REPEAT AND IQ DOMAIN-CONTAINING PROTEIN 1-RELATED"/>
    <property type="match status" value="1"/>
</dbReference>
<dbReference type="InterPro" id="IPR026906">
    <property type="entry name" value="LRR_5"/>
</dbReference>
<evidence type="ECO:0000256" key="4">
    <source>
        <dbReference type="SAM" id="SignalP"/>
    </source>
</evidence>
<dbReference type="RefSeq" id="WP_185525451.1">
    <property type="nucleotide sequence ID" value="NZ_JAARWN010000001.1"/>
</dbReference>
<dbReference type="Pfam" id="PF06458">
    <property type="entry name" value="MucBP"/>
    <property type="match status" value="7"/>
</dbReference>
<keyword evidence="2" id="KW-0677">Repeat</keyword>
<feature type="domain" description="MucBP" evidence="5">
    <location>
        <begin position="1378"/>
        <end position="1439"/>
    </location>
</feature>
<feature type="domain" description="MucBP" evidence="5">
    <location>
        <begin position="388"/>
        <end position="450"/>
    </location>
</feature>
<feature type="signal peptide" evidence="4">
    <location>
        <begin position="1"/>
        <end position="24"/>
    </location>
</feature>
<gene>
    <name evidence="6" type="ORF">HCA69_02950</name>
</gene>
<dbReference type="SMART" id="SM00365">
    <property type="entry name" value="LRR_SD22"/>
    <property type="match status" value="3"/>
</dbReference>
<evidence type="ECO:0000259" key="5">
    <source>
        <dbReference type="Pfam" id="PF06458"/>
    </source>
</evidence>
<evidence type="ECO:0000313" key="7">
    <source>
        <dbReference type="Proteomes" id="UP000535908"/>
    </source>
</evidence>
<dbReference type="InterPro" id="IPR025875">
    <property type="entry name" value="Leu-rich_rpt_4"/>
</dbReference>
<comment type="caution">
    <text evidence="6">The sequence shown here is derived from an EMBL/GenBank/DDBJ whole genome shotgun (WGS) entry which is preliminary data.</text>
</comment>
<proteinExistence type="predicted"/>
<dbReference type="SUPFAM" id="SSF52058">
    <property type="entry name" value="L domain-like"/>
    <property type="match status" value="1"/>
</dbReference>
<dbReference type="Gene3D" id="3.10.20.320">
    <property type="entry name" value="Putative peptidoglycan bound protein (lpxtg motif)"/>
    <property type="match status" value="7"/>
</dbReference>
<dbReference type="Pfam" id="PF12799">
    <property type="entry name" value="LRR_4"/>
    <property type="match status" value="2"/>
</dbReference>